<protein>
    <submittedName>
        <fullName evidence="3">Odontosis associated phosphoprotein</fullName>
    </submittedName>
</protein>
<feature type="chain" id="PRO_5034196855" evidence="2">
    <location>
        <begin position="26"/>
        <end position="158"/>
    </location>
</feature>
<dbReference type="EMBL" id="ABDC03029005">
    <property type="status" value="NOT_ANNOTATED_CDS"/>
    <property type="molecule type" value="Genomic_DNA"/>
</dbReference>
<sequence length="158" mass="17493">MACRHGFSSWVLLCWLLGTVAKGKGFLQELINLHMDKKCSPLLEAHRMTLTLQTARSSHSPLPPSRGVHPSQGHAGLPSSLSHREDPESTLGFQSDLSFLQSAATVFRSSHLTGHEIAFLLTDISPEGDSEEEAHLRKAKEKRNPNLLKQKKPIPQRS</sequence>
<evidence type="ECO:0000256" key="1">
    <source>
        <dbReference type="SAM" id="MobiDB-lite"/>
    </source>
</evidence>
<organism evidence="3 4">
    <name type="scientific">Microcebus murinus</name>
    <name type="common">Gray mouse lemur</name>
    <name type="synonym">Lemur murinus</name>
    <dbReference type="NCBI Taxonomy" id="30608"/>
    <lineage>
        <taxon>Eukaryota</taxon>
        <taxon>Metazoa</taxon>
        <taxon>Chordata</taxon>
        <taxon>Craniata</taxon>
        <taxon>Vertebrata</taxon>
        <taxon>Euteleostomi</taxon>
        <taxon>Mammalia</taxon>
        <taxon>Eutheria</taxon>
        <taxon>Euarchontoglires</taxon>
        <taxon>Primates</taxon>
        <taxon>Strepsirrhini</taxon>
        <taxon>Lemuriformes</taxon>
        <taxon>Cheirogaleidae</taxon>
        <taxon>Microcebus</taxon>
    </lineage>
</organism>
<evidence type="ECO:0000313" key="4">
    <source>
        <dbReference type="Proteomes" id="UP000694394"/>
    </source>
</evidence>
<keyword evidence="2" id="KW-0732">Signal</keyword>
<name>A0A8C5VZT6_MICMU</name>
<dbReference type="AlphaFoldDB" id="A0A8C5VZT6"/>
<proteinExistence type="predicted"/>
<accession>A0A8C5VZT6</accession>
<dbReference type="GeneTree" id="ENSGT00560000078715"/>
<keyword evidence="4" id="KW-1185">Reference proteome</keyword>
<evidence type="ECO:0000256" key="2">
    <source>
        <dbReference type="SAM" id="SignalP"/>
    </source>
</evidence>
<dbReference type="Ensembl" id="ENSMICT00000041584.2">
    <property type="protein sequence ID" value="ENSMICP00000032366.1"/>
    <property type="gene ID" value="ENSMICG00000027502.2"/>
</dbReference>
<reference evidence="3" key="3">
    <citation type="submission" date="2025-09" db="UniProtKB">
        <authorList>
            <consortium name="Ensembl"/>
        </authorList>
    </citation>
    <scope>IDENTIFICATION</scope>
</reference>
<feature type="region of interest" description="Disordered" evidence="1">
    <location>
        <begin position="125"/>
        <end position="158"/>
    </location>
</feature>
<feature type="region of interest" description="Disordered" evidence="1">
    <location>
        <begin position="53"/>
        <end position="89"/>
    </location>
</feature>
<dbReference type="Proteomes" id="UP000694394">
    <property type="component" value="Chromosome 26"/>
</dbReference>
<reference evidence="3" key="1">
    <citation type="submission" date="2016-12" db="EMBL/GenBank/DDBJ databases">
        <title>Mouse lemur reference genome and diversity panel.</title>
        <authorList>
            <person name="Harris R."/>
            <person name="Larsen P."/>
            <person name="Liu Y."/>
            <person name="Hughes D.S."/>
            <person name="Murali S."/>
            <person name="Raveendran M."/>
            <person name="Korchina V."/>
            <person name="Wang M."/>
            <person name="Jhangiani S."/>
            <person name="Bandaranaike D."/>
            <person name="Bellair M."/>
            <person name="Blankenburg K."/>
            <person name="Chao H."/>
            <person name="Dahdouli M."/>
            <person name="Dinh H."/>
            <person name="Doddapaneni H."/>
            <person name="English A."/>
            <person name="Firestine M."/>
            <person name="Gnanaolivu R."/>
            <person name="Gross S."/>
            <person name="Hernandez B."/>
            <person name="Javaid M."/>
            <person name="Jayaseelan J."/>
            <person name="Jones J."/>
            <person name="Khan Z."/>
            <person name="Kovar C."/>
            <person name="Kurapati P."/>
            <person name="Le B."/>
            <person name="Lee S."/>
            <person name="Li M."/>
            <person name="Mathew T."/>
            <person name="Narasimhan A."/>
            <person name="Ngo D."/>
            <person name="Nguyen L."/>
            <person name="Okwuonu G."/>
            <person name="Ongeri F."/>
            <person name="Osuji N."/>
            <person name="Pu L.-L."/>
            <person name="Puazo M."/>
            <person name="Quiroz J."/>
            <person name="Raj R."/>
            <person name="Rajbhandari K."/>
            <person name="Reid J.G."/>
            <person name="Santibanez J."/>
            <person name="Sexton D."/>
            <person name="Skinner E."/>
            <person name="Vee V."/>
            <person name="Weissenberger G."/>
            <person name="Wu Y."/>
            <person name="Xin Y."/>
            <person name="Han Y."/>
            <person name="Campbell C."/>
            <person name="Brown A."/>
            <person name="Sullivan B."/>
            <person name="Shelton J."/>
            <person name="Brown S."/>
            <person name="Dudchenko O."/>
            <person name="Machol I."/>
            <person name="Durand N."/>
            <person name="Shamim M."/>
            <person name="Lieberman A."/>
            <person name="Muzny D.M."/>
            <person name="Richards S."/>
            <person name="Yoder A."/>
            <person name="Worley K.C."/>
            <person name="Rogers J."/>
            <person name="Gibbs R.A."/>
        </authorList>
    </citation>
    <scope>NUCLEOTIDE SEQUENCE [LARGE SCALE GENOMIC DNA]</scope>
</reference>
<feature type="compositionally biased region" description="Basic residues" evidence="1">
    <location>
        <begin position="149"/>
        <end position="158"/>
    </location>
</feature>
<evidence type="ECO:0000313" key="3">
    <source>
        <dbReference type="Ensembl" id="ENSMICP00000032366.1"/>
    </source>
</evidence>
<gene>
    <name evidence="3" type="primary">ODAPH</name>
</gene>
<feature type="signal peptide" evidence="2">
    <location>
        <begin position="1"/>
        <end position="25"/>
    </location>
</feature>
<reference evidence="3" key="2">
    <citation type="submission" date="2025-08" db="UniProtKB">
        <authorList>
            <consortium name="Ensembl"/>
        </authorList>
    </citation>
    <scope>IDENTIFICATION</scope>
</reference>